<evidence type="ECO:0000256" key="1">
    <source>
        <dbReference type="ARBA" id="ARBA00004651"/>
    </source>
</evidence>
<keyword evidence="8" id="KW-1185">Reference proteome</keyword>
<evidence type="ECO:0000256" key="2">
    <source>
        <dbReference type="ARBA" id="ARBA00022475"/>
    </source>
</evidence>
<reference evidence="7 8" key="1">
    <citation type="submission" date="2020-08" db="EMBL/GenBank/DDBJ databases">
        <title>A Genomic Blueprint of the Chicken Gut Microbiome.</title>
        <authorList>
            <person name="Gilroy R."/>
            <person name="Ravi A."/>
            <person name="Getino M."/>
            <person name="Pursley I."/>
            <person name="Horton D.L."/>
            <person name="Alikhan N.-F."/>
            <person name="Baker D."/>
            <person name="Gharbi K."/>
            <person name="Hall N."/>
            <person name="Watson M."/>
            <person name="Adriaenssens E.M."/>
            <person name="Foster-Nyarko E."/>
            <person name="Jarju S."/>
            <person name="Secka A."/>
            <person name="Antonio M."/>
            <person name="Oren A."/>
            <person name="Chaudhuri R."/>
            <person name="La Ragione R.M."/>
            <person name="Hildebrand F."/>
            <person name="Pallen M.J."/>
        </authorList>
    </citation>
    <scope>NUCLEOTIDE SEQUENCE [LARGE SCALE GENOMIC DNA]</scope>
    <source>
        <strain evidence="7 8">Sa2BVA9</strain>
    </source>
</reference>
<evidence type="ECO:0000256" key="4">
    <source>
        <dbReference type="ARBA" id="ARBA00022989"/>
    </source>
</evidence>
<dbReference type="PANTHER" id="PTHR33931">
    <property type="entry name" value="HOLIN-LIKE PROTEIN CIDA-RELATED"/>
    <property type="match status" value="1"/>
</dbReference>
<name>A0ABR8T017_9BACL</name>
<proteinExistence type="predicted"/>
<keyword evidence="2" id="KW-1003">Cell membrane</keyword>
<dbReference type="NCBIfam" id="NF002460">
    <property type="entry name" value="PRK01658.1"/>
    <property type="match status" value="1"/>
</dbReference>
<evidence type="ECO:0000313" key="8">
    <source>
        <dbReference type="Proteomes" id="UP000608071"/>
    </source>
</evidence>
<feature type="transmembrane region" description="Helical" evidence="6">
    <location>
        <begin position="7"/>
        <end position="24"/>
    </location>
</feature>
<feature type="transmembrane region" description="Helical" evidence="6">
    <location>
        <begin position="30"/>
        <end position="48"/>
    </location>
</feature>
<dbReference type="Proteomes" id="UP000608071">
    <property type="component" value="Unassembled WGS sequence"/>
</dbReference>
<feature type="transmembrane region" description="Helical" evidence="6">
    <location>
        <begin position="60"/>
        <end position="79"/>
    </location>
</feature>
<organism evidence="7 8">
    <name type="scientific">Paenibacillus gallinarum</name>
    <dbReference type="NCBI Taxonomy" id="2762232"/>
    <lineage>
        <taxon>Bacteria</taxon>
        <taxon>Bacillati</taxon>
        <taxon>Bacillota</taxon>
        <taxon>Bacilli</taxon>
        <taxon>Bacillales</taxon>
        <taxon>Paenibacillaceae</taxon>
        <taxon>Paenibacillus</taxon>
    </lineage>
</organism>
<comment type="subcellular location">
    <subcellularLocation>
        <location evidence="1">Cell membrane</location>
        <topology evidence="1">Multi-pass membrane protein</topology>
    </subcellularLocation>
</comment>
<accession>A0ABR8T017</accession>
<dbReference type="PANTHER" id="PTHR33931:SF2">
    <property type="entry name" value="HOLIN-LIKE PROTEIN CIDA"/>
    <property type="match status" value="1"/>
</dbReference>
<evidence type="ECO:0000256" key="3">
    <source>
        <dbReference type="ARBA" id="ARBA00022692"/>
    </source>
</evidence>
<dbReference type="EMBL" id="JACSQL010000005">
    <property type="protein sequence ID" value="MBD7969098.1"/>
    <property type="molecule type" value="Genomic_DNA"/>
</dbReference>
<protein>
    <submittedName>
        <fullName evidence="7">CidA/LrgA family holin-like protein</fullName>
    </submittedName>
</protein>
<feature type="transmembrane region" description="Helical" evidence="6">
    <location>
        <begin position="91"/>
        <end position="115"/>
    </location>
</feature>
<comment type="caution">
    <text evidence="7">The sequence shown here is derived from an EMBL/GenBank/DDBJ whole genome shotgun (WGS) entry which is preliminary data.</text>
</comment>
<gene>
    <name evidence="7" type="ORF">H9647_13555</name>
</gene>
<sequence>MKQTGKIVFQVLILLLFALLMNGMTNLLHLPIPGSILGMVVLFILLQTRIIKLSWIDAGASWLLAELLLFFIPSAVGVMNYFEMMKQDGLSILLVILISTFLVMAVSGLVASIMTKRKEKKQNDRIALSRLHASHLPASQKNV</sequence>
<keyword evidence="5 6" id="KW-0472">Membrane</keyword>
<keyword evidence="3 6" id="KW-0812">Transmembrane</keyword>
<keyword evidence="4 6" id="KW-1133">Transmembrane helix</keyword>
<dbReference type="Pfam" id="PF03788">
    <property type="entry name" value="LrgA"/>
    <property type="match status" value="1"/>
</dbReference>
<evidence type="ECO:0000256" key="6">
    <source>
        <dbReference type="SAM" id="Phobius"/>
    </source>
</evidence>
<evidence type="ECO:0000313" key="7">
    <source>
        <dbReference type="EMBL" id="MBD7969098.1"/>
    </source>
</evidence>
<dbReference type="InterPro" id="IPR005538">
    <property type="entry name" value="LrgA/CidA"/>
</dbReference>
<evidence type="ECO:0000256" key="5">
    <source>
        <dbReference type="ARBA" id="ARBA00023136"/>
    </source>
</evidence>